<dbReference type="AlphaFoldDB" id="A0A5M9MQS1"/>
<dbReference type="GO" id="GO:0045944">
    <property type="term" value="P:positive regulation of transcription by RNA polymerase II"/>
    <property type="evidence" value="ECO:0007669"/>
    <property type="project" value="TreeGrafter"/>
</dbReference>
<dbReference type="Proteomes" id="UP000324241">
    <property type="component" value="Unassembled WGS sequence"/>
</dbReference>
<comment type="subcellular location">
    <subcellularLocation>
        <location evidence="1">Nucleus</location>
    </subcellularLocation>
</comment>
<organism evidence="8 9">
    <name type="scientific">Aspergillus tanneri</name>
    <dbReference type="NCBI Taxonomy" id="1220188"/>
    <lineage>
        <taxon>Eukaryota</taxon>
        <taxon>Fungi</taxon>
        <taxon>Dikarya</taxon>
        <taxon>Ascomycota</taxon>
        <taxon>Pezizomycotina</taxon>
        <taxon>Eurotiomycetes</taxon>
        <taxon>Eurotiomycetidae</taxon>
        <taxon>Eurotiales</taxon>
        <taxon>Aspergillaceae</taxon>
        <taxon>Aspergillus</taxon>
        <taxon>Aspergillus subgen. Circumdati</taxon>
    </lineage>
</organism>
<dbReference type="InterPro" id="IPR036864">
    <property type="entry name" value="Zn2-C6_fun-type_DNA-bd_sf"/>
</dbReference>
<dbReference type="RefSeq" id="XP_033428776.1">
    <property type="nucleotide sequence ID" value="XM_033566781.1"/>
</dbReference>
<gene>
    <name evidence="8" type="ORF">ATNIH1004_002086</name>
</gene>
<dbReference type="CDD" id="cd00067">
    <property type="entry name" value="GAL4"/>
    <property type="match status" value="1"/>
</dbReference>
<dbReference type="InterPro" id="IPR021858">
    <property type="entry name" value="Fun_TF"/>
</dbReference>
<evidence type="ECO:0000313" key="9">
    <source>
        <dbReference type="Proteomes" id="UP000324241"/>
    </source>
</evidence>
<dbReference type="PANTHER" id="PTHR37534:SF48">
    <property type="entry name" value="FINGER DOMAIN PROTEIN, PUTATIVE-RELATED"/>
    <property type="match status" value="1"/>
</dbReference>
<keyword evidence="5" id="KW-0539">Nucleus</keyword>
<accession>A0A5M9MQS1</accession>
<dbReference type="PANTHER" id="PTHR37534">
    <property type="entry name" value="TRANSCRIPTIONAL ACTIVATOR PROTEIN UGA3"/>
    <property type="match status" value="1"/>
</dbReference>
<dbReference type="EMBL" id="QUQM01000001">
    <property type="protein sequence ID" value="KAA8649415.1"/>
    <property type="molecule type" value="Genomic_DNA"/>
</dbReference>
<dbReference type="SUPFAM" id="SSF57701">
    <property type="entry name" value="Zn2/Cys6 DNA-binding domain"/>
    <property type="match status" value="1"/>
</dbReference>
<dbReference type="GO" id="GO:0008270">
    <property type="term" value="F:zinc ion binding"/>
    <property type="evidence" value="ECO:0007669"/>
    <property type="project" value="InterPro"/>
</dbReference>
<reference evidence="8 9" key="1">
    <citation type="submission" date="2019-08" db="EMBL/GenBank/DDBJ databases">
        <title>The genome sequence of a newly discovered highly antifungal drug resistant Aspergillus species, Aspergillus tanneri NIH 1004.</title>
        <authorList>
            <person name="Mounaud S."/>
            <person name="Singh I."/>
            <person name="Joardar V."/>
            <person name="Pakala S."/>
            <person name="Pakala S."/>
            <person name="Venepally P."/>
            <person name="Chung J.K."/>
            <person name="Losada L."/>
            <person name="Nierman W.C."/>
        </authorList>
    </citation>
    <scope>NUCLEOTIDE SEQUENCE [LARGE SCALE GENOMIC DNA]</scope>
    <source>
        <strain evidence="8 9">NIH1004</strain>
    </source>
</reference>
<evidence type="ECO:0000256" key="5">
    <source>
        <dbReference type="ARBA" id="ARBA00023242"/>
    </source>
</evidence>
<dbReference type="GeneID" id="54324788"/>
<evidence type="ECO:0000259" key="7">
    <source>
        <dbReference type="PROSITE" id="PS50048"/>
    </source>
</evidence>
<dbReference type="GO" id="GO:0000976">
    <property type="term" value="F:transcription cis-regulatory region binding"/>
    <property type="evidence" value="ECO:0007669"/>
    <property type="project" value="TreeGrafter"/>
</dbReference>
<comment type="caution">
    <text evidence="8">The sequence shown here is derived from an EMBL/GenBank/DDBJ whole genome shotgun (WGS) entry which is preliminary data.</text>
</comment>
<evidence type="ECO:0000256" key="4">
    <source>
        <dbReference type="ARBA" id="ARBA00023163"/>
    </source>
</evidence>
<evidence type="ECO:0000256" key="3">
    <source>
        <dbReference type="ARBA" id="ARBA00023125"/>
    </source>
</evidence>
<keyword evidence="3" id="KW-0238">DNA-binding</keyword>
<proteinExistence type="predicted"/>
<dbReference type="VEuPathDB" id="FungiDB:EYZ11_013228"/>
<dbReference type="GO" id="GO:0005634">
    <property type="term" value="C:nucleus"/>
    <property type="evidence" value="ECO:0007669"/>
    <property type="project" value="UniProtKB-SubCell"/>
</dbReference>
<feature type="region of interest" description="Disordered" evidence="6">
    <location>
        <begin position="58"/>
        <end position="95"/>
    </location>
</feature>
<feature type="compositionally biased region" description="Low complexity" evidence="6">
    <location>
        <begin position="78"/>
        <end position="90"/>
    </location>
</feature>
<evidence type="ECO:0000256" key="6">
    <source>
        <dbReference type="SAM" id="MobiDB-lite"/>
    </source>
</evidence>
<name>A0A5M9MQS1_9EURO</name>
<dbReference type="GO" id="GO:0000981">
    <property type="term" value="F:DNA-binding transcription factor activity, RNA polymerase II-specific"/>
    <property type="evidence" value="ECO:0007669"/>
    <property type="project" value="InterPro"/>
</dbReference>
<evidence type="ECO:0000313" key="8">
    <source>
        <dbReference type="EMBL" id="KAA8649415.1"/>
    </source>
</evidence>
<dbReference type="Pfam" id="PF00172">
    <property type="entry name" value="Zn_clus"/>
    <property type="match status" value="1"/>
</dbReference>
<keyword evidence="4" id="KW-0804">Transcription</keyword>
<protein>
    <recommendedName>
        <fullName evidence="7">Zn(2)-C6 fungal-type domain-containing protein</fullName>
    </recommendedName>
</protein>
<dbReference type="PROSITE" id="PS50048">
    <property type="entry name" value="ZN2_CY6_FUNGAL_2"/>
    <property type="match status" value="1"/>
</dbReference>
<feature type="domain" description="Zn(2)-C6 fungal-type" evidence="7">
    <location>
        <begin position="8"/>
        <end position="36"/>
    </location>
</feature>
<keyword evidence="2" id="KW-0805">Transcription regulation</keyword>
<feature type="compositionally biased region" description="Basic and acidic residues" evidence="6">
    <location>
        <begin position="59"/>
        <end position="77"/>
    </location>
</feature>
<sequence length="506" mass="56579">MVETRKHHCWECRRRSLVCDFGVPGCKRCAASGVDCPGYSKTPPLRIRWLAPGQVNVRTVKDTPKNRQKDGKDEHRSASSASSKDSPTPSEETRKLVIPRYEMKTEAHAQVESFEYFNTCIFPIQAQVLSLGTNINVYKIPLPMFQIGLRAPDHIRLGLICSTLSHRMSQTVNDPSSKALAKTFYYYRGLMIRSLNEDLSVVKKRTSDIVLAGILTLLFADIQQGISQSWRFHIEAVRRLLVVRGGMHSVAVSHGVLPMILCFVYLAVTADTSSPASDLLIETLPIEELYLLLGKYGGNGYAFQMCPTPLFVEIAKINHLRARASKAGIIGDLDLQEEACEILRRVYDFSPVEWTKANGPLEEAKIFFFNILQKAVALYCMSSLQNLCLFPQGSPLSNSRYTERELLYGLLSQAFGPLSSLGLKGYLLWPTMVLGVEAVDGGAVMRFFVQRSLIELSVSRGTYSPLAAKEVLESFWASDKTGWDACFDQPYMFTTVLTVNRGQMVK</sequence>
<dbReference type="OrthoDB" id="5386330at2759"/>
<evidence type="ECO:0000256" key="1">
    <source>
        <dbReference type="ARBA" id="ARBA00004123"/>
    </source>
</evidence>
<dbReference type="Pfam" id="PF11951">
    <property type="entry name" value="Fungal_trans_2"/>
    <property type="match status" value="1"/>
</dbReference>
<evidence type="ECO:0000256" key="2">
    <source>
        <dbReference type="ARBA" id="ARBA00023015"/>
    </source>
</evidence>
<dbReference type="InterPro" id="IPR001138">
    <property type="entry name" value="Zn2Cys6_DnaBD"/>
</dbReference>